<reference evidence="2" key="1">
    <citation type="submission" date="2021-06" db="EMBL/GenBank/DDBJ databases">
        <title>Description of novel taxa of the family Lachnospiraceae.</title>
        <authorList>
            <person name="Chaplin A.V."/>
            <person name="Sokolova S.R."/>
            <person name="Pikina A.P."/>
            <person name="Korzhanova M."/>
            <person name="Belova V."/>
            <person name="Korostin D."/>
            <person name="Efimov B.A."/>
        </authorList>
    </citation>
    <scope>NUCLEOTIDE SEQUENCE</scope>
    <source>
        <strain evidence="2">ASD5720</strain>
    </source>
</reference>
<dbReference type="AlphaFoldDB" id="A0A949JY11"/>
<proteinExistence type="predicted"/>
<dbReference type="InterPro" id="IPR036388">
    <property type="entry name" value="WH-like_DNA-bd_sf"/>
</dbReference>
<feature type="domain" description="Sporulation initiation factor Spo0A C-terminal" evidence="1">
    <location>
        <begin position="59"/>
        <end position="157"/>
    </location>
</feature>
<dbReference type="GO" id="GO:0003743">
    <property type="term" value="F:translation initiation factor activity"/>
    <property type="evidence" value="ECO:0007669"/>
    <property type="project" value="UniProtKB-KW"/>
</dbReference>
<gene>
    <name evidence="2" type="ORF">KTH89_04760</name>
</gene>
<dbReference type="RefSeq" id="WP_238720872.1">
    <property type="nucleotide sequence ID" value="NZ_JAHQCW010000005.1"/>
</dbReference>
<protein>
    <submittedName>
        <fullName evidence="2">Sporulation initiation factor Spo0A C-terminal domain-containing protein</fullName>
    </submittedName>
</protein>
<keyword evidence="2" id="KW-0396">Initiation factor</keyword>
<evidence type="ECO:0000313" key="3">
    <source>
        <dbReference type="Proteomes" id="UP000712157"/>
    </source>
</evidence>
<dbReference type="InterPro" id="IPR016032">
    <property type="entry name" value="Sig_transdc_resp-reg_C-effctor"/>
</dbReference>
<keyword evidence="2" id="KW-0648">Protein biosynthesis</keyword>
<dbReference type="GO" id="GO:0042173">
    <property type="term" value="P:regulation of sporulation resulting in formation of a cellular spore"/>
    <property type="evidence" value="ECO:0007669"/>
    <property type="project" value="InterPro"/>
</dbReference>
<accession>A0A949JY11</accession>
<dbReference type="GO" id="GO:0005737">
    <property type="term" value="C:cytoplasm"/>
    <property type="evidence" value="ECO:0007669"/>
    <property type="project" value="InterPro"/>
</dbReference>
<dbReference type="Proteomes" id="UP000712157">
    <property type="component" value="Unassembled WGS sequence"/>
</dbReference>
<dbReference type="GO" id="GO:0003700">
    <property type="term" value="F:DNA-binding transcription factor activity"/>
    <property type="evidence" value="ECO:0007669"/>
    <property type="project" value="InterPro"/>
</dbReference>
<dbReference type="Pfam" id="PF08769">
    <property type="entry name" value="Spo0A_C"/>
    <property type="match status" value="1"/>
</dbReference>
<evidence type="ECO:0000259" key="1">
    <source>
        <dbReference type="Pfam" id="PF08769"/>
    </source>
</evidence>
<evidence type="ECO:0000313" key="2">
    <source>
        <dbReference type="EMBL" id="MBU9735837.1"/>
    </source>
</evidence>
<dbReference type="Gene3D" id="1.10.10.10">
    <property type="entry name" value="Winged helix-like DNA-binding domain superfamily/Winged helix DNA-binding domain"/>
    <property type="match status" value="1"/>
</dbReference>
<dbReference type="EMBL" id="JAHQCW010000005">
    <property type="protein sequence ID" value="MBU9735837.1"/>
    <property type="molecule type" value="Genomic_DNA"/>
</dbReference>
<dbReference type="GO" id="GO:0005509">
    <property type="term" value="F:calcium ion binding"/>
    <property type="evidence" value="ECO:0007669"/>
    <property type="project" value="InterPro"/>
</dbReference>
<organism evidence="2 3">
    <name type="scientific">Diplocloster agilis</name>
    <dbReference type="NCBI Taxonomy" id="2850323"/>
    <lineage>
        <taxon>Bacteria</taxon>
        <taxon>Bacillati</taxon>
        <taxon>Bacillota</taxon>
        <taxon>Clostridia</taxon>
        <taxon>Lachnospirales</taxon>
        <taxon>Lachnospiraceae</taxon>
        <taxon>Diplocloster</taxon>
    </lineage>
</organism>
<keyword evidence="3" id="KW-1185">Reference proteome</keyword>
<comment type="caution">
    <text evidence="2">The sequence shown here is derived from an EMBL/GenBank/DDBJ whole genome shotgun (WGS) entry which is preliminary data.</text>
</comment>
<dbReference type="GO" id="GO:0003677">
    <property type="term" value="F:DNA binding"/>
    <property type="evidence" value="ECO:0007669"/>
    <property type="project" value="InterPro"/>
</dbReference>
<name>A0A949JY11_9FIRM</name>
<dbReference type="SUPFAM" id="SSF46894">
    <property type="entry name" value="C-terminal effector domain of the bipartite response regulators"/>
    <property type="match status" value="1"/>
</dbReference>
<dbReference type="InterPro" id="IPR014879">
    <property type="entry name" value="Spo0A_C"/>
</dbReference>
<sequence length="174" mass="19948">MVTKNIQLVVPKDSSLQIIVLCQSKDRLTVLELPNTISTQLPDHSLLLPKEHISSLEIAPLIRKLGLSPNLKGYGYLRKAIETSLRYPDTAISITKMIYPQVARTFHTTEACVERSIRHAIQVIWTKGDRDFYRQLFPDNAGHKPTNSQFISLFTEYLKRREDHTILTYQPSDS</sequence>